<reference evidence="2 3" key="1">
    <citation type="submission" date="2022-01" db="EMBL/GenBank/DDBJ databases">
        <title>Whole genome-based taxonomy of the Shewanellaceae.</title>
        <authorList>
            <person name="Martin-Rodriguez A.J."/>
        </authorList>
    </citation>
    <scope>NUCLEOTIDE SEQUENCE [LARGE SCALE GENOMIC DNA]</scope>
    <source>
        <strain evidence="2 3">DSM 17177</strain>
    </source>
</reference>
<dbReference type="Proteomes" id="UP001203423">
    <property type="component" value="Unassembled WGS sequence"/>
</dbReference>
<evidence type="ECO:0000259" key="1">
    <source>
        <dbReference type="Pfam" id="PF00856"/>
    </source>
</evidence>
<dbReference type="InterPro" id="IPR001214">
    <property type="entry name" value="SET_dom"/>
</dbReference>
<protein>
    <submittedName>
        <fullName evidence="2">SET domain-containing protein-lysine N-methyltransferase</fullName>
    </submittedName>
</protein>
<comment type="caution">
    <text evidence="2">The sequence shown here is derived from an EMBL/GenBank/DDBJ whole genome shotgun (WGS) entry which is preliminary data.</text>
</comment>
<dbReference type="EMBL" id="JAKIKS010000048">
    <property type="protein sequence ID" value="MCL1125407.1"/>
    <property type="molecule type" value="Genomic_DNA"/>
</dbReference>
<evidence type="ECO:0000313" key="3">
    <source>
        <dbReference type="Proteomes" id="UP001203423"/>
    </source>
</evidence>
<dbReference type="SUPFAM" id="SSF82199">
    <property type="entry name" value="SET domain"/>
    <property type="match status" value="1"/>
</dbReference>
<dbReference type="InterPro" id="IPR046341">
    <property type="entry name" value="SET_dom_sf"/>
</dbReference>
<proteinExistence type="predicted"/>
<feature type="domain" description="SET" evidence="1">
    <location>
        <begin position="69"/>
        <end position="109"/>
    </location>
</feature>
<dbReference type="Gene3D" id="2.170.270.10">
    <property type="entry name" value="SET domain"/>
    <property type="match status" value="1"/>
</dbReference>
<sequence length="137" mass="15877">MNKKHILNTNYGVIIKKYKSPLQEGLFSRINLLKGFDFGPVLYHQSLIGLFEDEILPHHKISFHPYHRLKNSQYINHSDNPSCVLFKKGKVIHLIAAKPLSENEEITLNFPQACEVKGIQIPKEYNYLLFQTANTEK</sequence>
<accession>A0ABT0LCI8</accession>
<gene>
    <name evidence="2" type="ORF">L2764_13190</name>
</gene>
<keyword evidence="3" id="KW-1185">Reference proteome</keyword>
<evidence type="ECO:0000313" key="2">
    <source>
        <dbReference type="EMBL" id="MCL1125407.1"/>
    </source>
</evidence>
<dbReference type="Pfam" id="PF00856">
    <property type="entry name" value="SET"/>
    <property type="match status" value="1"/>
</dbReference>
<dbReference type="RefSeq" id="WP_248940723.1">
    <property type="nucleotide sequence ID" value="NZ_JAKIKS010000048.1"/>
</dbReference>
<name>A0ABT0LCI8_9GAMM</name>
<organism evidence="2 3">
    <name type="scientific">Shewanella surugensis</name>
    <dbReference type="NCBI Taxonomy" id="212020"/>
    <lineage>
        <taxon>Bacteria</taxon>
        <taxon>Pseudomonadati</taxon>
        <taxon>Pseudomonadota</taxon>
        <taxon>Gammaproteobacteria</taxon>
        <taxon>Alteromonadales</taxon>
        <taxon>Shewanellaceae</taxon>
        <taxon>Shewanella</taxon>
    </lineage>
</organism>